<evidence type="ECO:0000256" key="1">
    <source>
        <dbReference type="SAM" id="MobiDB-lite"/>
    </source>
</evidence>
<dbReference type="InterPro" id="IPR052523">
    <property type="entry name" value="Trichothecene_AcTrans"/>
</dbReference>
<accession>A0ABR4B192</accession>
<keyword evidence="4" id="KW-1185">Reference proteome</keyword>
<gene>
    <name evidence="3" type="ORF">ABVK25_008081</name>
</gene>
<dbReference type="CDD" id="cd04301">
    <property type="entry name" value="NAT_SF"/>
    <property type="match status" value="1"/>
</dbReference>
<name>A0ABR4B192_9LECA</name>
<feature type="compositionally biased region" description="Low complexity" evidence="1">
    <location>
        <begin position="13"/>
        <end position="24"/>
    </location>
</feature>
<dbReference type="Pfam" id="PF00583">
    <property type="entry name" value="Acetyltransf_1"/>
    <property type="match status" value="1"/>
</dbReference>
<reference evidence="3 4" key="1">
    <citation type="submission" date="2024-09" db="EMBL/GenBank/DDBJ databases">
        <title>Rethinking Asexuality: The Enigmatic Case of Functional Sexual Genes in Lepraria (Stereocaulaceae).</title>
        <authorList>
            <person name="Doellman M."/>
            <person name="Sun Y."/>
            <person name="Barcenas-Pena A."/>
            <person name="Lumbsch H.T."/>
            <person name="Grewe F."/>
        </authorList>
    </citation>
    <scope>NUCLEOTIDE SEQUENCE [LARGE SCALE GENOMIC DNA]</scope>
    <source>
        <strain evidence="3 4">Grewe 0041</strain>
    </source>
</reference>
<feature type="domain" description="N-acetyltransferase" evidence="2">
    <location>
        <begin position="187"/>
        <end position="244"/>
    </location>
</feature>
<dbReference type="Gene3D" id="3.40.630.30">
    <property type="match status" value="1"/>
</dbReference>
<sequence>MEKGKPTTAKIESMIPMSQASSSSRATIEKATPTMTIESMPSMSQASSSSHAASTYPVRILKKSEYKQAALCLAEAFKDDEVVQYAIQTGDRKKSTPEKDWKLHLHMMECIVYAHCMSGVATVVGPNYDCVALWMAPGQNLDTFCTMFRSGMFTFNWKLSKEGKKRFFDEFLPLLHDTKHEVLDKDEERSWYLVYIGTKADSRGKGYAKALIEDTTKQADIENRVTYLECSNPLNIKLYSRLGFNLVKKIYLTRGEKPVEMDIMTRLPVAQQLAGRTSRFHEEQESRN</sequence>
<proteinExistence type="predicted"/>
<comment type="caution">
    <text evidence="3">The sequence shown here is derived from an EMBL/GenBank/DDBJ whole genome shotgun (WGS) entry which is preliminary data.</text>
</comment>
<dbReference type="InterPro" id="IPR000182">
    <property type="entry name" value="GNAT_dom"/>
</dbReference>
<dbReference type="Proteomes" id="UP001590951">
    <property type="component" value="Unassembled WGS sequence"/>
</dbReference>
<organism evidence="3 4">
    <name type="scientific">Lepraria finkii</name>
    <dbReference type="NCBI Taxonomy" id="1340010"/>
    <lineage>
        <taxon>Eukaryota</taxon>
        <taxon>Fungi</taxon>
        <taxon>Dikarya</taxon>
        <taxon>Ascomycota</taxon>
        <taxon>Pezizomycotina</taxon>
        <taxon>Lecanoromycetes</taxon>
        <taxon>OSLEUM clade</taxon>
        <taxon>Lecanoromycetidae</taxon>
        <taxon>Lecanorales</taxon>
        <taxon>Lecanorineae</taxon>
        <taxon>Stereocaulaceae</taxon>
        <taxon>Lepraria</taxon>
    </lineage>
</organism>
<protein>
    <recommendedName>
        <fullName evidence="2">N-acetyltransferase domain-containing protein</fullName>
    </recommendedName>
</protein>
<dbReference type="PANTHER" id="PTHR42791:SF1">
    <property type="entry name" value="N-ACETYLTRANSFERASE DOMAIN-CONTAINING PROTEIN"/>
    <property type="match status" value="1"/>
</dbReference>
<feature type="region of interest" description="Disordered" evidence="1">
    <location>
        <begin position="1"/>
        <end position="27"/>
    </location>
</feature>
<dbReference type="InterPro" id="IPR016181">
    <property type="entry name" value="Acyl_CoA_acyltransferase"/>
</dbReference>
<evidence type="ECO:0000259" key="2">
    <source>
        <dbReference type="Pfam" id="PF00583"/>
    </source>
</evidence>
<dbReference type="PANTHER" id="PTHR42791">
    <property type="entry name" value="GNAT FAMILY ACETYLTRANSFERASE"/>
    <property type="match status" value="1"/>
</dbReference>
<evidence type="ECO:0000313" key="3">
    <source>
        <dbReference type="EMBL" id="KAL2051667.1"/>
    </source>
</evidence>
<evidence type="ECO:0000313" key="4">
    <source>
        <dbReference type="Proteomes" id="UP001590951"/>
    </source>
</evidence>
<dbReference type="SUPFAM" id="SSF55729">
    <property type="entry name" value="Acyl-CoA N-acyltransferases (Nat)"/>
    <property type="match status" value="1"/>
</dbReference>
<dbReference type="EMBL" id="JBHFEH010000033">
    <property type="protein sequence ID" value="KAL2051667.1"/>
    <property type="molecule type" value="Genomic_DNA"/>
</dbReference>